<dbReference type="Proteomes" id="UP000241314">
    <property type="component" value="Segment"/>
</dbReference>
<reference evidence="3 4" key="1">
    <citation type="submission" date="2017-10" db="EMBL/GenBank/DDBJ databases">
        <authorList>
            <person name="Bowen E.K."/>
            <person name="Bugbee R.N."/>
            <person name="Bushhouse D.Z."/>
            <person name="Dimmick J.T."/>
            <person name="Echols W.R."/>
            <person name="Gladden T.G."/>
            <person name="Griffin G.S."/>
            <person name="Morgan R.W."/>
            <person name="Reekes T.H."/>
            <person name="Reinartz D.M."/>
            <person name="Robinson H."/>
            <person name="Smith C.W."/>
            <person name="Tabrani Z.P."/>
            <person name="Thomas H.L."/>
            <person name="Tyler J.A."/>
            <person name="Watson T.E."/>
            <person name="Wolyniak M.J."/>
            <person name="Garlena R.A."/>
            <person name="Russell D.A."/>
            <person name="Pope W.H."/>
            <person name="Jacobs-Sera D."/>
            <person name="Hatfull G.F."/>
        </authorList>
    </citation>
    <scope>NUCLEOTIDE SEQUENCE [LARGE SCALE GENOMIC DNA]</scope>
</reference>
<feature type="region of interest" description="Disordered" evidence="1">
    <location>
        <begin position="104"/>
        <end position="160"/>
    </location>
</feature>
<accession>A0A2H4PAF3</accession>
<evidence type="ECO:0000313" key="3">
    <source>
        <dbReference type="EMBL" id="ATW59160.1"/>
    </source>
</evidence>
<dbReference type="SUPFAM" id="SSF47413">
    <property type="entry name" value="lambda repressor-like DNA-binding domains"/>
    <property type="match status" value="1"/>
</dbReference>
<name>A0A2H4PAF3_9CAUD</name>
<dbReference type="PROSITE" id="PS50943">
    <property type="entry name" value="HTH_CROC1"/>
    <property type="match status" value="1"/>
</dbReference>
<dbReference type="GO" id="GO:0045892">
    <property type="term" value="P:negative regulation of DNA-templated transcription"/>
    <property type="evidence" value="ECO:0007669"/>
    <property type="project" value="InterPro"/>
</dbReference>
<proteinExistence type="predicted"/>
<dbReference type="InterPro" id="IPR010982">
    <property type="entry name" value="Lambda_DNA-bd_dom_sf"/>
</dbReference>
<dbReference type="GO" id="GO:0003677">
    <property type="term" value="F:DNA binding"/>
    <property type="evidence" value="ECO:0007669"/>
    <property type="project" value="InterPro"/>
</dbReference>
<protein>
    <submittedName>
        <fullName evidence="3">Immunity repressor</fullName>
    </submittedName>
</protein>
<dbReference type="CDD" id="cd00093">
    <property type="entry name" value="HTH_XRE"/>
    <property type="match status" value="1"/>
</dbReference>
<evidence type="ECO:0000256" key="1">
    <source>
        <dbReference type="SAM" id="MobiDB-lite"/>
    </source>
</evidence>
<dbReference type="Pfam" id="PF07022">
    <property type="entry name" value="Phage_CI_repr"/>
    <property type="match status" value="1"/>
</dbReference>
<sequence length="160" mass="17241">MRNFIRVVLGYCAQKLAQGLGACNSCCMSISTDIGGVVPQWDLADRLAKSLRVADVSVQEMADHLELHRNTISAWMNGRGKTPKRAMLIAWAFKTGVPFEWLANGTVQPDSGPDGDGGSRLGESNPRPIHYQPTKTGGFGNLSDAPVIPLRQEGPNEHAA</sequence>
<dbReference type="InterPro" id="IPR001387">
    <property type="entry name" value="Cro/C1-type_HTH"/>
</dbReference>
<evidence type="ECO:0000313" key="4">
    <source>
        <dbReference type="Proteomes" id="UP000241314"/>
    </source>
</evidence>
<dbReference type="Gene3D" id="1.10.260.40">
    <property type="entry name" value="lambda repressor-like DNA-binding domains"/>
    <property type="match status" value="1"/>
</dbReference>
<dbReference type="EMBL" id="MG198785">
    <property type="protein sequence ID" value="ATW59160.1"/>
    <property type="molecule type" value="Genomic_DNA"/>
</dbReference>
<organism evidence="3 4">
    <name type="scientific">Mycobacterium phage Thespis</name>
    <dbReference type="NCBI Taxonomy" id="2047874"/>
    <lineage>
        <taxon>Viruses</taxon>
        <taxon>Duplodnaviria</taxon>
        <taxon>Heunggongvirae</taxon>
        <taxon>Uroviricota</taxon>
        <taxon>Caudoviricetes</taxon>
        <taxon>Pclasvirinae</taxon>
        <taxon>Fishburnevirus</taxon>
        <taxon>Fishburnevirus brusacoram</taxon>
    </lineage>
</organism>
<dbReference type="InterPro" id="IPR010744">
    <property type="entry name" value="Phage_CI_N"/>
</dbReference>
<feature type="domain" description="HTH cro/C1-type" evidence="2">
    <location>
        <begin position="57"/>
        <end position="102"/>
    </location>
</feature>
<evidence type="ECO:0000259" key="2">
    <source>
        <dbReference type="PROSITE" id="PS50943"/>
    </source>
</evidence>
<gene>
    <name evidence="3" type="ORF">SEA_THESPIS_31</name>
</gene>